<dbReference type="EMBL" id="AASWBF010000015">
    <property type="protein sequence ID" value="EFH4961276.1"/>
    <property type="molecule type" value="Genomic_DNA"/>
</dbReference>
<sequence length="127" mass="14713">MQNDYNDLKPIAEMMYPNPAVEELKAIADKMCLSERLVDMNQVMEITTLSRRTLLNLEASGEFPERVQVTEGRKAWYLSEVIDWINNIPRASEYCRVPVPKKPDAALCLKIERVRRNARDGRYKLIG</sequence>
<dbReference type="EMBL" id="AASDFP010000085">
    <property type="protein sequence ID" value="EFB2195154.1"/>
    <property type="molecule type" value="Genomic_DNA"/>
</dbReference>
<evidence type="ECO:0000313" key="15">
    <source>
        <dbReference type="Proteomes" id="UP000254785"/>
    </source>
</evidence>
<reference evidence="9" key="6">
    <citation type="submission" date="2021-02" db="EMBL/GenBank/DDBJ databases">
        <title>Co-localization of colistin and carbapenem -resistance genes on a novel transferable IncHI2 plasmid in Escherichia coli from chicken-origin.</title>
        <authorList>
            <person name="Hoffmann M."/>
            <person name="Balkey M."/>
            <person name="Ronco T."/>
            <person name="Hendriksen R.S."/>
        </authorList>
    </citation>
    <scope>NUCLEOTIDE SEQUENCE</scope>
    <source>
        <strain evidence="9">CFSAN083829</strain>
    </source>
</reference>
<evidence type="ECO:0000313" key="13">
    <source>
        <dbReference type="Proteomes" id="UP000236598"/>
    </source>
</evidence>
<evidence type="ECO:0000313" key="1">
    <source>
        <dbReference type="EMBL" id="CAK1207353.1"/>
    </source>
</evidence>
<evidence type="ECO:0000313" key="19">
    <source>
        <dbReference type="Proteomes" id="UP000534496"/>
    </source>
</evidence>
<evidence type="ECO:0000313" key="10">
    <source>
        <dbReference type="EMBL" id="STG53513.1"/>
    </source>
</evidence>
<dbReference type="Proteomes" id="UP001190091">
    <property type="component" value="Unassembled WGS sequence"/>
</dbReference>
<dbReference type="InterPro" id="IPR010260">
    <property type="entry name" value="AlpA"/>
</dbReference>
<name>A0A0H0L8S6_ECOLX</name>
<dbReference type="EMBL" id="PPHQ01000002">
    <property type="protein sequence ID" value="PNY69481.1"/>
    <property type="molecule type" value="Genomic_DNA"/>
</dbReference>
<dbReference type="EMBL" id="JABXPW010000002">
    <property type="protein sequence ID" value="MBA7718374.1"/>
    <property type="molecule type" value="Genomic_DNA"/>
</dbReference>
<dbReference type="EMBL" id="AAXDPX010000041">
    <property type="protein sequence ID" value="EGO6681264.1"/>
    <property type="molecule type" value="Genomic_DNA"/>
</dbReference>
<evidence type="ECO:0000313" key="17">
    <source>
        <dbReference type="Proteomes" id="UP000271175"/>
    </source>
</evidence>
<dbReference type="RefSeq" id="WP_001178671.1">
    <property type="nucleotide sequence ID" value="NZ_AP017610.1"/>
</dbReference>
<evidence type="ECO:0000313" key="5">
    <source>
        <dbReference type="EMBL" id="EGO6681264.1"/>
    </source>
</evidence>
<reference evidence="6" key="5">
    <citation type="submission" date="2020-06" db="EMBL/GenBank/DDBJ databases">
        <title>REHAB project genomes.</title>
        <authorList>
            <person name="Shaw L.P."/>
        </authorList>
    </citation>
    <scope>NUCLEOTIDE SEQUENCE</scope>
    <source>
        <strain evidence="6">RHBSTW-00474</strain>
    </source>
</reference>
<dbReference type="Proteomes" id="UP000519859">
    <property type="component" value="Unassembled WGS sequence"/>
</dbReference>
<dbReference type="Proteomes" id="UP000543424">
    <property type="component" value="Unassembled WGS sequence"/>
</dbReference>
<evidence type="ECO:0000313" key="9">
    <source>
        <dbReference type="EMBL" id="QRZ99907.1"/>
    </source>
</evidence>
<evidence type="ECO:0000313" key="11">
    <source>
        <dbReference type="EMBL" id="STJ80586.1"/>
    </source>
</evidence>
<evidence type="ECO:0000313" key="6">
    <source>
        <dbReference type="EMBL" id="MBA7718374.1"/>
    </source>
</evidence>
<evidence type="ECO:0000313" key="7">
    <source>
        <dbReference type="EMBL" id="MIB61976.1"/>
    </source>
</evidence>
<dbReference type="Proteomes" id="UP000236598">
    <property type="component" value="Unassembled WGS sequence"/>
</dbReference>
<evidence type="ECO:0000313" key="18">
    <source>
        <dbReference type="Proteomes" id="UP000519859"/>
    </source>
</evidence>
<evidence type="ECO:0000313" key="14">
    <source>
        <dbReference type="Proteomes" id="UP000254460"/>
    </source>
</evidence>
<dbReference type="EMBL" id="AASVQO010000019">
    <property type="protein sequence ID" value="EFH3675670.1"/>
    <property type="molecule type" value="Genomic_DNA"/>
</dbReference>
<evidence type="ECO:0000313" key="12">
    <source>
        <dbReference type="EMBL" id="STO39959.1"/>
    </source>
</evidence>
<evidence type="ECO:0000313" key="4">
    <source>
        <dbReference type="EMBL" id="EFH4961276.1"/>
    </source>
</evidence>
<dbReference type="Proteomes" id="UP000271175">
    <property type="component" value="Unassembled WGS sequence"/>
</dbReference>
<dbReference type="Proteomes" id="UP000534496">
    <property type="component" value="Unassembled WGS sequence"/>
</dbReference>
<evidence type="ECO:0000313" key="16">
    <source>
        <dbReference type="Proteomes" id="UP000254817"/>
    </source>
</evidence>
<evidence type="ECO:0000313" key="3">
    <source>
        <dbReference type="EMBL" id="EFH3675670.1"/>
    </source>
</evidence>
<dbReference type="Proteomes" id="UP000663166">
    <property type="component" value="Chromosome"/>
</dbReference>
<reference evidence="7 17" key="3">
    <citation type="submission" date="2018-10" db="EMBL/GenBank/DDBJ databases">
        <authorList>
            <consortium name="NARMS: The National Antimicrobial Resistance Monitoring System"/>
        </authorList>
    </citation>
    <scope>NUCLEOTIDE SEQUENCE [LARGE SCALE GENOMIC DNA]</scope>
    <source>
        <strain evidence="7 17">CVM N17EC0276</strain>
        <strain evidence="4 20">CVM N19EC0130</strain>
        <strain evidence="3 19">CVM N19EC0189</strain>
        <strain evidence="2 18">FSIS11921886</strain>
    </source>
</reference>
<protein>
    <submittedName>
        <fullName evidence="7">AlpA family phage regulatory protein</fullName>
    </submittedName>
    <submittedName>
        <fullName evidence="10">Putative transcriptional regulator</fullName>
    </submittedName>
</protein>
<organism evidence="7 17">
    <name type="scientific">Escherichia coli</name>
    <dbReference type="NCBI Taxonomy" id="562"/>
    <lineage>
        <taxon>Bacteria</taxon>
        <taxon>Pseudomonadati</taxon>
        <taxon>Pseudomonadota</taxon>
        <taxon>Gammaproteobacteria</taxon>
        <taxon>Enterobacterales</taxon>
        <taxon>Enterobacteriaceae</taxon>
        <taxon>Escherichia</taxon>
    </lineage>
</organism>
<dbReference type="EMBL" id="UGGJ01000005">
    <property type="protein sequence ID" value="STO39959.1"/>
    <property type="molecule type" value="Genomic_DNA"/>
</dbReference>
<reference evidence="14 15" key="2">
    <citation type="submission" date="2018-06" db="EMBL/GenBank/DDBJ databases">
        <authorList>
            <consortium name="Pathogen Informatics"/>
            <person name="Doyle S."/>
        </authorList>
    </citation>
    <scope>NUCLEOTIDE SEQUENCE [LARGE SCALE GENOMIC DNA]</scope>
    <source>
        <strain evidence="10 16">NCTC11112</strain>
        <strain evidence="11 15">NCTC9117</strain>
        <strain evidence="12 14">NCTC9706</strain>
    </source>
</reference>
<reference evidence="1" key="7">
    <citation type="submission" date="2023-10" db="EMBL/GenBank/DDBJ databases">
        <authorList>
            <person name="Leclercq S."/>
        </authorList>
    </citation>
    <scope>NUCLEOTIDE SEQUENCE</scope>
    <source>
        <strain evidence="1">F848</strain>
    </source>
</reference>
<evidence type="ECO:0000313" key="8">
    <source>
        <dbReference type="EMBL" id="PNY69481.1"/>
    </source>
</evidence>
<dbReference type="EMBL" id="ROAL01000015">
    <property type="protein sequence ID" value="MIB61976.1"/>
    <property type="molecule type" value="Genomic_DNA"/>
</dbReference>
<evidence type="ECO:0000313" key="2">
    <source>
        <dbReference type="EMBL" id="EFB2195154.1"/>
    </source>
</evidence>
<evidence type="ECO:0000313" key="20">
    <source>
        <dbReference type="Proteomes" id="UP000543424"/>
    </source>
</evidence>
<dbReference type="EMBL" id="CAUZHL010000001">
    <property type="protein sequence ID" value="CAK1207353.1"/>
    <property type="molecule type" value="Genomic_DNA"/>
</dbReference>
<dbReference type="AlphaFoldDB" id="A0A0H0L8S6"/>
<reference evidence="5" key="4">
    <citation type="submission" date="2020-01" db="EMBL/GenBank/DDBJ databases">
        <authorList>
            <consortium name="GenomeTrakr network: Whole genome sequencing for foodborne pathogen traceback"/>
        </authorList>
    </citation>
    <scope>NUCLEOTIDE SEQUENCE</scope>
    <source>
        <strain evidence="5">PSU-2311</strain>
    </source>
</reference>
<proteinExistence type="predicted"/>
<dbReference type="EMBL" id="UGDC01000003">
    <property type="protein sequence ID" value="STJ80586.1"/>
    <property type="molecule type" value="Genomic_DNA"/>
</dbReference>
<dbReference type="Proteomes" id="UP000254817">
    <property type="component" value="Unassembled WGS sequence"/>
</dbReference>
<gene>
    <name evidence="8" type="ORF">C2M16_03760</name>
    <name evidence="7" type="ORF">D9E49_16540</name>
    <name evidence="4" type="ORF">F9413_12225</name>
    <name evidence="3" type="ORF">F9461_21055</name>
    <name evidence="1" type="ORF">FGAF848_07130</name>
    <name evidence="2" type="ORF">FIJ20_23735</name>
    <name evidence="5" type="ORF">GTP92_23625</name>
    <name evidence="6" type="ORF">HV209_07105</name>
    <name evidence="9" type="ORF">JNP96_13760</name>
    <name evidence="10" type="ORF">NCTC11112_04057</name>
    <name evidence="11" type="ORF">NCTC9117_03214</name>
    <name evidence="12" type="ORF">NCTC9706_04235</name>
</gene>
<dbReference type="Proteomes" id="UP000622722">
    <property type="component" value="Unassembled WGS sequence"/>
</dbReference>
<dbReference type="EMBL" id="CP070393">
    <property type="protein sequence ID" value="QRZ99907.1"/>
    <property type="molecule type" value="Genomic_DNA"/>
</dbReference>
<dbReference type="Pfam" id="PF05930">
    <property type="entry name" value="Phage_AlpA"/>
    <property type="match status" value="1"/>
</dbReference>
<reference evidence="8 13" key="1">
    <citation type="submission" date="2018-01" db="EMBL/GenBank/DDBJ databases">
        <title>Draft Genomic Sequencing Of Potential Extraintestinal Pathogenic Escherichia coli B8S18 Isolated From Retail Chicken Skin.</title>
        <authorList>
            <person name="Xu A."/>
            <person name="Tilman S."/>
            <person name="Wisser-Parker K."/>
            <person name="Sheen S."/>
            <person name="Sommers C."/>
        </authorList>
    </citation>
    <scope>NUCLEOTIDE SEQUENCE [LARGE SCALE GENOMIC DNA]</scope>
    <source>
        <strain evidence="8 13">B8S18Com</strain>
    </source>
</reference>
<dbReference type="Proteomes" id="UP000600030">
    <property type="component" value="Unassembled WGS sequence"/>
</dbReference>
<dbReference type="Gene3D" id="1.10.238.160">
    <property type="match status" value="1"/>
</dbReference>
<accession>A0A0H0L8S6</accession>
<dbReference type="EMBL" id="UGAW01000001">
    <property type="protein sequence ID" value="STG53513.1"/>
    <property type="molecule type" value="Genomic_DNA"/>
</dbReference>
<dbReference type="Proteomes" id="UP000254460">
    <property type="component" value="Unassembled WGS sequence"/>
</dbReference>
<dbReference type="Proteomes" id="UP000254785">
    <property type="component" value="Unassembled WGS sequence"/>
</dbReference>